<evidence type="ECO:0000256" key="2">
    <source>
        <dbReference type="SAM" id="SignalP"/>
    </source>
</evidence>
<feature type="signal peptide" evidence="2">
    <location>
        <begin position="1"/>
        <end position="16"/>
    </location>
</feature>
<organism evidence="3 4">
    <name type="scientific">Shinella fusca</name>
    <dbReference type="NCBI Taxonomy" id="544480"/>
    <lineage>
        <taxon>Bacteria</taxon>
        <taxon>Pseudomonadati</taxon>
        <taxon>Pseudomonadota</taxon>
        <taxon>Alphaproteobacteria</taxon>
        <taxon>Hyphomicrobiales</taxon>
        <taxon>Rhizobiaceae</taxon>
        <taxon>Shinella</taxon>
    </lineage>
</organism>
<feature type="compositionally biased region" description="Low complexity" evidence="1">
    <location>
        <begin position="90"/>
        <end position="99"/>
    </location>
</feature>
<evidence type="ECO:0000313" key="4">
    <source>
        <dbReference type="Proteomes" id="UP000535406"/>
    </source>
</evidence>
<evidence type="ECO:0000313" key="3">
    <source>
        <dbReference type="EMBL" id="MBB5041331.1"/>
    </source>
</evidence>
<comment type="caution">
    <text evidence="3">The sequence shown here is derived from an EMBL/GenBank/DDBJ whole genome shotgun (WGS) entry which is preliminary data.</text>
</comment>
<feature type="chain" id="PRO_5030644523" evidence="2">
    <location>
        <begin position="17"/>
        <end position="105"/>
    </location>
</feature>
<feature type="region of interest" description="Disordered" evidence="1">
    <location>
        <begin position="80"/>
        <end position="105"/>
    </location>
</feature>
<gene>
    <name evidence="3" type="ORF">HNQ66_000714</name>
</gene>
<name>A0A7W8DTY2_9HYPH</name>
<keyword evidence="4" id="KW-1185">Reference proteome</keyword>
<dbReference type="AlphaFoldDB" id="A0A7W8DTY2"/>
<dbReference type="EMBL" id="JACHIK010000002">
    <property type="protein sequence ID" value="MBB5041331.1"/>
    <property type="molecule type" value="Genomic_DNA"/>
</dbReference>
<sequence>MACLLLLVASPSISIAAGIPAKAFRCGAQKAAGQSAGLEGLQCRTRIAGEAPPPGSAGLLEPFEAVSALPAKAGAVPASASVHRIDTRRPATAGARAPPVWRIPA</sequence>
<keyword evidence="2" id="KW-0732">Signal</keyword>
<proteinExistence type="predicted"/>
<dbReference type="Proteomes" id="UP000535406">
    <property type="component" value="Unassembled WGS sequence"/>
</dbReference>
<reference evidence="3 4" key="1">
    <citation type="submission" date="2020-08" db="EMBL/GenBank/DDBJ databases">
        <title>Genomic Encyclopedia of Type Strains, Phase IV (KMG-IV): sequencing the most valuable type-strain genomes for metagenomic binning, comparative biology and taxonomic classification.</title>
        <authorList>
            <person name="Goeker M."/>
        </authorList>
    </citation>
    <scope>NUCLEOTIDE SEQUENCE [LARGE SCALE GENOMIC DNA]</scope>
    <source>
        <strain evidence="3 4">DSM 21319</strain>
    </source>
</reference>
<protein>
    <submittedName>
        <fullName evidence="3">Uncharacterized protein</fullName>
    </submittedName>
</protein>
<dbReference type="RefSeq" id="WP_184140913.1">
    <property type="nucleotide sequence ID" value="NZ_JACHIK010000002.1"/>
</dbReference>
<accession>A0A7W8DTY2</accession>
<evidence type="ECO:0000256" key="1">
    <source>
        <dbReference type="SAM" id="MobiDB-lite"/>
    </source>
</evidence>